<organism evidence="4 5">
    <name type="scientific">Moorena producens (strain JHB)</name>
    <dbReference type="NCBI Taxonomy" id="1454205"/>
    <lineage>
        <taxon>Bacteria</taxon>
        <taxon>Bacillati</taxon>
        <taxon>Cyanobacteriota</taxon>
        <taxon>Cyanophyceae</taxon>
        <taxon>Coleofasciculales</taxon>
        <taxon>Coleofasciculaceae</taxon>
        <taxon>Moorena</taxon>
    </lineage>
</organism>
<keyword evidence="1 2" id="KW-0732">Signal</keyword>
<dbReference type="AlphaFoldDB" id="A0A1D9FTQ8"/>
<dbReference type="Gene3D" id="3.40.190.10">
    <property type="entry name" value="Periplasmic binding protein-like II"/>
    <property type="match status" value="2"/>
</dbReference>
<dbReference type="PANTHER" id="PTHR30570:SF1">
    <property type="entry name" value="PHOSPHATE-BINDING PROTEIN PSTS"/>
    <property type="match status" value="1"/>
</dbReference>
<accession>A0A1D9FTQ8</accession>
<evidence type="ECO:0000313" key="5">
    <source>
        <dbReference type="Proteomes" id="UP000176944"/>
    </source>
</evidence>
<protein>
    <submittedName>
        <fullName evidence="4">Substrate-binding domain-containing protein</fullName>
    </submittedName>
</protein>
<dbReference type="SUPFAM" id="SSF53850">
    <property type="entry name" value="Periplasmic binding protein-like II"/>
    <property type="match status" value="1"/>
</dbReference>
<dbReference type="InterPro" id="IPR024370">
    <property type="entry name" value="PBP_domain"/>
</dbReference>
<reference evidence="5" key="1">
    <citation type="submission" date="2016-10" db="EMBL/GenBank/DDBJ databases">
        <title>Comparative genomics uncovers the prolific and rare metabolic potential of the cyanobacterial genus Moorea.</title>
        <authorList>
            <person name="Leao T."/>
            <person name="Castelao G."/>
            <person name="Korobeynikov A."/>
            <person name="Monroe E.A."/>
            <person name="Podell S."/>
            <person name="Glukhov E."/>
            <person name="Allen E."/>
            <person name="Gerwick W.H."/>
            <person name="Gerwick L."/>
        </authorList>
    </citation>
    <scope>NUCLEOTIDE SEQUENCE [LARGE SCALE GENOMIC DNA]</scope>
    <source>
        <strain evidence="5">JHB</strain>
    </source>
</reference>
<gene>
    <name evidence="4" type="ORF">BJP36_00970</name>
</gene>
<proteinExistence type="predicted"/>
<evidence type="ECO:0000256" key="2">
    <source>
        <dbReference type="SAM" id="SignalP"/>
    </source>
</evidence>
<feature type="signal peptide" evidence="2">
    <location>
        <begin position="1"/>
        <end position="28"/>
    </location>
</feature>
<name>A0A1D9FTQ8_MOOP1</name>
<dbReference type="PANTHER" id="PTHR30570">
    <property type="entry name" value="PERIPLASMIC PHOSPHATE BINDING COMPONENT OF PHOSPHATE ABC TRANSPORTER"/>
    <property type="match status" value="1"/>
</dbReference>
<sequence length="287" mass="31110">MKLNTWFTLALGTSLAMLVSCTPNTTNQATNVEQAQQEIKITGAGSPYPAMKVLATAYEAKTENTIITFLPKSQSPGGIAGAKDKLVDIGTVTRTLKPQEDDGSLVYREIAKDGLVVATHPSVVGVTNLQTEQLKAIYSGKVTNWQKVGGPDATIIVLDRHEDESAKKLLRKYYLGSDLKNAPEAVILRHEADLIAAVQSTPYSIGAFSLAYAIANQLPVNRLSLDGVEPTPENIRSGKYKMARRLGIVYRQAPSDLTQTFIDFAFSKEGGNHLLESGFIPSSQEQE</sequence>
<dbReference type="Pfam" id="PF12849">
    <property type="entry name" value="PBP_like_2"/>
    <property type="match status" value="1"/>
</dbReference>
<feature type="chain" id="PRO_5009441618" evidence="2">
    <location>
        <begin position="29"/>
        <end position="287"/>
    </location>
</feature>
<evidence type="ECO:0000259" key="3">
    <source>
        <dbReference type="Pfam" id="PF12849"/>
    </source>
</evidence>
<feature type="domain" description="PBP" evidence="3">
    <location>
        <begin position="32"/>
        <end position="269"/>
    </location>
</feature>
<dbReference type="InterPro" id="IPR050811">
    <property type="entry name" value="Phosphate_ABC_transporter"/>
</dbReference>
<evidence type="ECO:0000313" key="4">
    <source>
        <dbReference type="EMBL" id="AOY78673.1"/>
    </source>
</evidence>
<dbReference type="EMBL" id="CP017708">
    <property type="protein sequence ID" value="AOY78673.1"/>
    <property type="molecule type" value="Genomic_DNA"/>
</dbReference>
<dbReference type="PROSITE" id="PS51257">
    <property type="entry name" value="PROKAR_LIPOPROTEIN"/>
    <property type="match status" value="1"/>
</dbReference>
<evidence type="ECO:0000256" key="1">
    <source>
        <dbReference type="ARBA" id="ARBA00022729"/>
    </source>
</evidence>
<dbReference type="Proteomes" id="UP000176944">
    <property type="component" value="Chromosome"/>
</dbReference>